<dbReference type="PROSITE" id="PS50157">
    <property type="entry name" value="ZINC_FINGER_C2H2_2"/>
    <property type="match status" value="1"/>
</dbReference>
<dbReference type="SMART" id="SM00355">
    <property type="entry name" value="ZnF_C2H2"/>
    <property type="match status" value="6"/>
</dbReference>
<dbReference type="Proteomes" id="UP000499080">
    <property type="component" value="Unassembled WGS sequence"/>
</dbReference>
<keyword evidence="1" id="KW-0862">Zinc</keyword>
<sequence>MQLASEEPIGYDTAFAQSYLILHFNLWRLKAQQSGMESYKCDVCAKSFTGLVCFQQHEASEKHKRKVWLMSGATSEMSKPVNPDQFHCPVCMVSISGLDNYQKHVISLDHALKVQKKNGDLLSQSLSSTFELKTERNQPMESTVSLTSPIKVVAPFAECKPCQKQFSGPEPYQQHLVSAGHKKKCGSSNAIMQSNETNFSVGNEKINNNSLNDPQSPVSEDDLNKMVPQPFFDQSVSNTFELKTERNQLMESPVSLTSPMKVVAPFAECKPCQKQFSGPEPYQQHLVSAGHKKKCGSLNEIMQSDETDFSVGNEKINNNLLLGSSFAENQSVFKCDICVMRFSGPVPYQQHLVSNGHKKKINAAELSKQLATTGALPPPDSTLKDNYLGLGQSNTNDLQKWYCDICKKQCSGPIPYHTHILSLDHLKKLRTLEVEENLRKIKELGPFACFGNDEIVSNLSSQVTSTADLHSEFKSNMEKPSFEFKINDLNINVKSEETKILSDKFQINANDLIALPNLNIIPPEKLDVTVFGPDDEIVFSSPKKCRQGFLSEINETSKKSLQY</sequence>
<dbReference type="Pfam" id="PF12874">
    <property type="entry name" value="zf-met"/>
    <property type="match status" value="4"/>
</dbReference>
<gene>
    <name evidence="3" type="ORF">AVEN_83310_1</name>
</gene>
<evidence type="ECO:0000259" key="2">
    <source>
        <dbReference type="PROSITE" id="PS50157"/>
    </source>
</evidence>
<dbReference type="InterPro" id="IPR052644">
    <property type="entry name" value="ZMAT3"/>
</dbReference>
<evidence type="ECO:0000256" key="1">
    <source>
        <dbReference type="PROSITE-ProRule" id="PRU00042"/>
    </source>
</evidence>
<dbReference type="PROSITE" id="PS00028">
    <property type="entry name" value="ZINC_FINGER_C2H2_1"/>
    <property type="match status" value="4"/>
</dbReference>
<dbReference type="EMBL" id="BGPR01007309">
    <property type="protein sequence ID" value="GBN25921.1"/>
    <property type="molecule type" value="Genomic_DNA"/>
</dbReference>
<dbReference type="InterPro" id="IPR003604">
    <property type="entry name" value="Matrin/U1-like-C_Znf_C2H2"/>
</dbReference>
<reference evidence="3 4" key="1">
    <citation type="journal article" date="2019" name="Sci. Rep.">
        <title>Orb-weaving spider Araneus ventricosus genome elucidates the spidroin gene catalogue.</title>
        <authorList>
            <person name="Kono N."/>
            <person name="Nakamura H."/>
            <person name="Ohtoshi R."/>
            <person name="Moran D.A.P."/>
            <person name="Shinohara A."/>
            <person name="Yoshida Y."/>
            <person name="Fujiwara M."/>
            <person name="Mori M."/>
            <person name="Tomita M."/>
            <person name="Arakawa K."/>
        </authorList>
    </citation>
    <scope>NUCLEOTIDE SEQUENCE [LARGE SCALE GENOMIC DNA]</scope>
</reference>
<protein>
    <recommendedName>
        <fullName evidence="2">C2H2-type domain-containing protein</fullName>
    </recommendedName>
</protein>
<keyword evidence="4" id="KW-1185">Reference proteome</keyword>
<dbReference type="InterPro" id="IPR013087">
    <property type="entry name" value="Znf_C2H2_type"/>
</dbReference>
<proteinExistence type="predicted"/>
<dbReference type="InterPro" id="IPR036236">
    <property type="entry name" value="Znf_C2H2_sf"/>
</dbReference>
<dbReference type="AlphaFoldDB" id="A0A4Y2MFK0"/>
<accession>A0A4Y2MFK0</accession>
<dbReference type="PANTHER" id="PTHR46786">
    <property type="entry name" value="ZINC FINGER MATRIN-TYPE PROTEIN 3"/>
    <property type="match status" value="1"/>
</dbReference>
<dbReference type="GO" id="GO:0008270">
    <property type="term" value="F:zinc ion binding"/>
    <property type="evidence" value="ECO:0007669"/>
    <property type="project" value="UniProtKB-KW"/>
</dbReference>
<dbReference type="Gene3D" id="3.30.160.60">
    <property type="entry name" value="Classic Zinc Finger"/>
    <property type="match status" value="5"/>
</dbReference>
<keyword evidence="1" id="KW-0479">Metal-binding</keyword>
<dbReference type="OrthoDB" id="6436350at2759"/>
<keyword evidence="1" id="KW-0863">Zinc-finger</keyword>
<comment type="caution">
    <text evidence="3">The sequence shown here is derived from an EMBL/GenBank/DDBJ whole genome shotgun (WGS) entry which is preliminary data.</text>
</comment>
<name>A0A4Y2MFK0_ARAVE</name>
<evidence type="ECO:0000313" key="3">
    <source>
        <dbReference type="EMBL" id="GBN25921.1"/>
    </source>
</evidence>
<feature type="domain" description="C2H2-type" evidence="2">
    <location>
        <begin position="39"/>
        <end position="63"/>
    </location>
</feature>
<dbReference type="SMART" id="SM00451">
    <property type="entry name" value="ZnF_U1"/>
    <property type="match status" value="6"/>
</dbReference>
<dbReference type="PANTHER" id="PTHR46786:SF1">
    <property type="entry name" value="ZINC FINGER MATRIN-TYPE PROTEIN 3"/>
    <property type="match status" value="1"/>
</dbReference>
<dbReference type="SUPFAM" id="SSF57667">
    <property type="entry name" value="beta-beta-alpha zinc fingers"/>
    <property type="match status" value="4"/>
</dbReference>
<evidence type="ECO:0000313" key="4">
    <source>
        <dbReference type="Proteomes" id="UP000499080"/>
    </source>
</evidence>
<dbReference type="GO" id="GO:0003676">
    <property type="term" value="F:nucleic acid binding"/>
    <property type="evidence" value="ECO:0007669"/>
    <property type="project" value="InterPro"/>
</dbReference>
<organism evidence="3 4">
    <name type="scientific">Araneus ventricosus</name>
    <name type="common">Orbweaver spider</name>
    <name type="synonym">Epeira ventricosa</name>
    <dbReference type="NCBI Taxonomy" id="182803"/>
    <lineage>
        <taxon>Eukaryota</taxon>
        <taxon>Metazoa</taxon>
        <taxon>Ecdysozoa</taxon>
        <taxon>Arthropoda</taxon>
        <taxon>Chelicerata</taxon>
        <taxon>Arachnida</taxon>
        <taxon>Araneae</taxon>
        <taxon>Araneomorphae</taxon>
        <taxon>Entelegynae</taxon>
        <taxon>Araneoidea</taxon>
        <taxon>Araneidae</taxon>
        <taxon>Araneus</taxon>
    </lineage>
</organism>